<comment type="caution">
    <text evidence="2">The sequence shown here is derived from an EMBL/GenBank/DDBJ whole genome shotgun (WGS) entry which is preliminary data.</text>
</comment>
<keyword evidence="1" id="KW-1133">Transmembrane helix</keyword>
<dbReference type="EMBL" id="MFTP01000010">
    <property type="protein sequence ID" value="OGI65933.1"/>
    <property type="molecule type" value="Genomic_DNA"/>
</dbReference>
<feature type="transmembrane region" description="Helical" evidence="1">
    <location>
        <begin position="12"/>
        <end position="32"/>
    </location>
</feature>
<feature type="transmembrane region" description="Helical" evidence="1">
    <location>
        <begin position="69"/>
        <end position="87"/>
    </location>
</feature>
<dbReference type="Pfam" id="PF09997">
    <property type="entry name" value="DUF2238"/>
    <property type="match status" value="1"/>
</dbReference>
<evidence type="ECO:0000256" key="1">
    <source>
        <dbReference type="SAM" id="Phobius"/>
    </source>
</evidence>
<feature type="transmembrane region" description="Helical" evidence="1">
    <location>
        <begin position="38"/>
        <end position="57"/>
    </location>
</feature>
<keyword evidence="1" id="KW-0472">Membrane</keyword>
<evidence type="ECO:0000313" key="3">
    <source>
        <dbReference type="Proteomes" id="UP000177370"/>
    </source>
</evidence>
<gene>
    <name evidence="2" type="ORF">A2647_03970</name>
</gene>
<dbReference type="Proteomes" id="UP000177370">
    <property type="component" value="Unassembled WGS sequence"/>
</dbReference>
<proteinExistence type="predicted"/>
<organism evidence="2 3">
    <name type="scientific">Candidatus Nomurabacteria bacterium RIFCSPHIGHO2_01_FULL_40_24b</name>
    <dbReference type="NCBI Taxonomy" id="1801739"/>
    <lineage>
        <taxon>Bacteria</taxon>
        <taxon>Candidatus Nomuraibacteriota</taxon>
    </lineage>
</organism>
<dbReference type="AlphaFoldDB" id="A0A1F6V8G6"/>
<keyword evidence="1" id="KW-0812">Transmembrane</keyword>
<dbReference type="InterPro" id="IPR014509">
    <property type="entry name" value="YjdF-like"/>
</dbReference>
<name>A0A1F6V8G6_9BACT</name>
<evidence type="ECO:0000313" key="2">
    <source>
        <dbReference type="EMBL" id="OGI65933.1"/>
    </source>
</evidence>
<sequence length="126" mass="15056">MDTKKLKIRVVLLIFFILFFNLIAMSFHWYYLLWWLDMPMHFLGGLWLTLAVILFIYPRKNVSDFVPRVILVSLLVFIFWEIFQIIVKNEIGGDLFDLKDTLSDICFDLAGGFTAIFYFFKRIKLN</sequence>
<evidence type="ECO:0008006" key="4">
    <source>
        <dbReference type="Google" id="ProtNLM"/>
    </source>
</evidence>
<feature type="transmembrane region" description="Helical" evidence="1">
    <location>
        <begin position="102"/>
        <end position="120"/>
    </location>
</feature>
<accession>A0A1F6V8G6</accession>
<protein>
    <recommendedName>
        <fullName evidence="4">VanZ-like domain-containing protein</fullName>
    </recommendedName>
</protein>
<reference evidence="2 3" key="1">
    <citation type="journal article" date="2016" name="Nat. Commun.">
        <title>Thousands of microbial genomes shed light on interconnected biogeochemical processes in an aquifer system.</title>
        <authorList>
            <person name="Anantharaman K."/>
            <person name="Brown C.T."/>
            <person name="Hug L.A."/>
            <person name="Sharon I."/>
            <person name="Castelle C.J."/>
            <person name="Probst A.J."/>
            <person name="Thomas B.C."/>
            <person name="Singh A."/>
            <person name="Wilkins M.J."/>
            <person name="Karaoz U."/>
            <person name="Brodie E.L."/>
            <person name="Williams K.H."/>
            <person name="Hubbard S.S."/>
            <person name="Banfield J.F."/>
        </authorList>
    </citation>
    <scope>NUCLEOTIDE SEQUENCE [LARGE SCALE GENOMIC DNA]</scope>
</reference>